<dbReference type="InterPro" id="IPR036291">
    <property type="entry name" value="NAD(P)-bd_dom_sf"/>
</dbReference>
<proteinExistence type="inferred from homology"/>
<sequence length="235" mass="25472">MQKKTVLVTGSTSGIGLAVAREMAREGFRTILTGRRKALLRETVENFLRLGHEVRGIPADLAEPGEAERLFAETLDWTGGRLDVLVNNAGTWQQSPVEEITREDFRSLMSLNLEAPFILSGLAMRTMKRQRSGTIVNISSVAGLEAWAQTSLYSASKFGLRALTQSLLAEGSRFGIKAFAVCPGYVATPMTAGARVSPEDMIQPEDVARLVMAHLALSPATVLKDIVISRLGAED</sequence>
<dbReference type="EMBL" id="CP007243">
    <property type="protein sequence ID" value="AIA29965.1"/>
    <property type="molecule type" value="Genomic_DNA"/>
</dbReference>
<dbReference type="KEGG" id="lfp:Y981_01415"/>
<name>A0A059XSC5_9BACT</name>
<comment type="similarity">
    <text evidence="1 2">Belongs to the short-chain dehydrogenases/reductases (SDR) family.</text>
</comment>
<dbReference type="OrthoDB" id="9803333at2"/>
<gene>
    <name evidence="4" type="ORF">Y981_01415</name>
</gene>
<dbReference type="SMART" id="SM00822">
    <property type="entry name" value="PKS_KR"/>
    <property type="match status" value="1"/>
</dbReference>
<evidence type="ECO:0000259" key="3">
    <source>
        <dbReference type="SMART" id="SM00822"/>
    </source>
</evidence>
<dbReference type="PANTHER" id="PTHR42879:SF2">
    <property type="entry name" value="3-OXOACYL-[ACYL-CARRIER-PROTEIN] REDUCTASE FABG"/>
    <property type="match status" value="1"/>
</dbReference>
<evidence type="ECO:0000313" key="4">
    <source>
        <dbReference type="EMBL" id="AIA29965.1"/>
    </source>
</evidence>
<dbReference type="AlphaFoldDB" id="A0A059XSC5"/>
<evidence type="ECO:0000256" key="1">
    <source>
        <dbReference type="ARBA" id="ARBA00006484"/>
    </source>
</evidence>
<dbReference type="Proteomes" id="UP000027059">
    <property type="component" value="Chromosome"/>
</dbReference>
<reference evidence="4 5" key="2">
    <citation type="journal article" date="2015" name="Biomed. Res. Int.">
        <title>Effects of Arsenite Resistance on the Growth and Functional Gene Expression of Leptospirillum ferriphilum and Acidithiobacillus thiooxidans in Pure Culture and Coculture.</title>
        <authorList>
            <person name="Jiang H."/>
            <person name="Liang Y."/>
            <person name="Yin H."/>
            <person name="Xiao Y."/>
            <person name="Guo X."/>
            <person name="Xu Y."/>
            <person name="Hu Q."/>
            <person name="Liu H."/>
            <person name="Liu X."/>
        </authorList>
    </citation>
    <scope>NUCLEOTIDE SEQUENCE [LARGE SCALE GENOMIC DNA]</scope>
    <source>
        <strain evidence="4 5">YSK</strain>
    </source>
</reference>
<evidence type="ECO:0000313" key="5">
    <source>
        <dbReference type="Proteomes" id="UP000027059"/>
    </source>
</evidence>
<dbReference type="PRINTS" id="PR00080">
    <property type="entry name" value="SDRFAMILY"/>
</dbReference>
<dbReference type="RefSeq" id="WP_014960029.1">
    <property type="nucleotide sequence ID" value="NZ_CP007243.1"/>
</dbReference>
<accession>A0A059XSC5</accession>
<dbReference type="InterPro" id="IPR002347">
    <property type="entry name" value="SDR_fam"/>
</dbReference>
<evidence type="ECO:0000256" key="2">
    <source>
        <dbReference type="RuleBase" id="RU000363"/>
    </source>
</evidence>
<dbReference type="PANTHER" id="PTHR42879">
    <property type="entry name" value="3-OXOACYL-(ACYL-CARRIER-PROTEIN) REDUCTASE"/>
    <property type="match status" value="1"/>
</dbReference>
<keyword evidence="5" id="KW-1185">Reference proteome</keyword>
<dbReference type="Pfam" id="PF00106">
    <property type="entry name" value="adh_short"/>
    <property type="match status" value="1"/>
</dbReference>
<dbReference type="InterPro" id="IPR057326">
    <property type="entry name" value="KR_dom"/>
</dbReference>
<reference evidence="5" key="1">
    <citation type="submission" date="2014-02" db="EMBL/GenBank/DDBJ databases">
        <title>Complete genome sequence and comparative genomic analysis of the nitrogen-fixing bacterium Leptospirillum ferriphilum YSK.</title>
        <authorList>
            <person name="Guo X."/>
            <person name="Yin H."/>
            <person name="Liang Y."/>
            <person name="Hu Q."/>
            <person name="Ma L."/>
            <person name="Xiao Y."/>
            <person name="Zhang X."/>
            <person name="Qiu G."/>
            <person name="Liu X."/>
        </authorList>
    </citation>
    <scope>NUCLEOTIDE SEQUENCE [LARGE SCALE GENOMIC DNA]</scope>
    <source>
        <strain evidence="5">YSK</strain>
    </source>
</reference>
<dbReference type="InterPro" id="IPR050259">
    <property type="entry name" value="SDR"/>
</dbReference>
<dbReference type="SUPFAM" id="SSF51735">
    <property type="entry name" value="NAD(P)-binding Rossmann-fold domains"/>
    <property type="match status" value="1"/>
</dbReference>
<dbReference type="Gene3D" id="3.40.50.720">
    <property type="entry name" value="NAD(P)-binding Rossmann-like Domain"/>
    <property type="match status" value="1"/>
</dbReference>
<feature type="domain" description="Ketoreductase" evidence="3">
    <location>
        <begin position="4"/>
        <end position="182"/>
    </location>
</feature>
<protein>
    <submittedName>
        <fullName evidence="4">Alcohol dehydrogenase</fullName>
    </submittedName>
</protein>
<dbReference type="HOGENOM" id="CLU_010194_2_10_0"/>
<organism evidence="4 5">
    <name type="scientific">Leptospirillum ferriphilum YSK</name>
    <dbReference type="NCBI Taxonomy" id="1441628"/>
    <lineage>
        <taxon>Bacteria</taxon>
        <taxon>Pseudomonadati</taxon>
        <taxon>Nitrospirota</taxon>
        <taxon>Nitrospiria</taxon>
        <taxon>Nitrospirales</taxon>
        <taxon>Nitrospiraceae</taxon>
        <taxon>Leptospirillum</taxon>
    </lineage>
</organism>
<dbReference type="PRINTS" id="PR00081">
    <property type="entry name" value="GDHRDH"/>
</dbReference>
<dbReference type="CDD" id="cd05233">
    <property type="entry name" value="SDR_c"/>
    <property type="match status" value="1"/>
</dbReference>